<comment type="caution">
    <text evidence="3">The sequence shown here is derived from an EMBL/GenBank/DDBJ whole genome shotgun (WGS) entry which is preliminary data.</text>
</comment>
<dbReference type="GO" id="GO:0005640">
    <property type="term" value="C:nuclear outer membrane"/>
    <property type="evidence" value="ECO:0007669"/>
    <property type="project" value="TreeGrafter"/>
</dbReference>
<dbReference type="STRING" id="321146.A0A139HLQ2"/>
<feature type="compositionally biased region" description="Polar residues" evidence="1">
    <location>
        <begin position="269"/>
        <end position="279"/>
    </location>
</feature>
<feature type="transmembrane region" description="Helical" evidence="2">
    <location>
        <begin position="84"/>
        <end position="105"/>
    </location>
</feature>
<evidence type="ECO:0000256" key="2">
    <source>
        <dbReference type="SAM" id="Phobius"/>
    </source>
</evidence>
<dbReference type="PANTHER" id="PTHR28003:SF1">
    <property type="entry name" value="NUCLEOPORIN POM34"/>
    <property type="match status" value="1"/>
</dbReference>
<sequence>MSSTALAPTSQSISQTTSAQKSSSPLTSTLSSLPTLNLTPKKEEQRSKPETPKQQTGQWVHPHMDEVIRRRNATNFDSSNMQSILISSAFLITSLFLRSILGYTFPLSWLRAVHPYPLYAIWLLQAVLVANIGIALLPLFRKPDACEDVPLTPQQRRLLGLPPMSRPATPQEKEQYVTPPRFSKSTPRSSPATSLRAEASGSPLSGRGTPLDASFRSGSGSPFASQNSLRRTESGSPLSGPAAGLRSGAERRKLSYTGTSGSPPALSAFNDSSPFGSTPTKEKRASVGLNNKWLYEKGRGSPRGSPRLSGSFGGSVFS</sequence>
<keyword evidence="2" id="KW-1133">Transmembrane helix</keyword>
<evidence type="ECO:0000313" key="4">
    <source>
        <dbReference type="Proteomes" id="UP000070133"/>
    </source>
</evidence>
<reference evidence="3 4" key="1">
    <citation type="submission" date="2015-07" db="EMBL/GenBank/DDBJ databases">
        <title>Comparative genomics of the Sigatoka disease complex on banana suggests a link between parallel evolutionary changes in Pseudocercospora fijiensis and Pseudocercospora eumusae and increased virulence on the banana host.</title>
        <authorList>
            <person name="Chang T.-C."/>
            <person name="Salvucci A."/>
            <person name="Crous P.W."/>
            <person name="Stergiopoulos I."/>
        </authorList>
    </citation>
    <scope>NUCLEOTIDE SEQUENCE [LARGE SCALE GENOMIC DNA]</scope>
    <source>
        <strain evidence="3 4">CBS 114824</strain>
    </source>
</reference>
<dbReference type="OrthoDB" id="429932at2759"/>
<dbReference type="InterPro" id="IPR012578">
    <property type="entry name" value="Nucl_pore_cmplx"/>
</dbReference>
<dbReference type="Pfam" id="PF08058">
    <property type="entry name" value="NPCC"/>
    <property type="match status" value="1"/>
</dbReference>
<dbReference type="EMBL" id="LFZN01000030">
    <property type="protein sequence ID" value="KXT03445.1"/>
    <property type="molecule type" value="Genomic_DNA"/>
</dbReference>
<accession>A0A139HLQ2</accession>
<name>A0A139HLQ2_9PEZI</name>
<proteinExistence type="predicted"/>
<dbReference type="GO" id="GO:0006606">
    <property type="term" value="P:protein import into nucleus"/>
    <property type="evidence" value="ECO:0007669"/>
    <property type="project" value="TreeGrafter"/>
</dbReference>
<feature type="region of interest" description="Disordered" evidence="1">
    <location>
        <begin position="153"/>
        <end position="318"/>
    </location>
</feature>
<feature type="compositionally biased region" description="Polar residues" evidence="1">
    <location>
        <begin position="216"/>
        <end position="237"/>
    </location>
</feature>
<protein>
    <recommendedName>
        <fullName evidence="5">Nuclear pore complex component</fullName>
    </recommendedName>
</protein>
<dbReference type="PANTHER" id="PTHR28003">
    <property type="entry name" value="NUCLEOPORIN POM34"/>
    <property type="match status" value="1"/>
</dbReference>
<evidence type="ECO:0008006" key="5">
    <source>
        <dbReference type="Google" id="ProtNLM"/>
    </source>
</evidence>
<dbReference type="AlphaFoldDB" id="A0A139HLQ2"/>
<evidence type="ECO:0000313" key="3">
    <source>
        <dbReference type="EMBL" id="KXT03445.1"/>
    </source>
</evidence>
<dbReference type="GO" id="GO:0070762">
    <property type="term" value="C:nuclear pore transmembrane ring"/>
    <property type="evidence" value="ECO:0007669"/>
    <property type="project" value="TreeGrafter"/>
</dbReference>
<feature type="compositionally biased region" description="Basic and acidic residues" evidence="1">
    <location>
        <begin position="40"/>
        <end position="51"/>
    </location>
</feature>
<feature type="compositionally biased region" description="Low complexity" evidence="1">
    <location>
        <begin position="9"/>
        <end position="39"/>
    </location>
</feature>
<organism evidence="3 4">
    <name type="scientific">Pseudocercospora eumusae</name>
    <dbReference type="NCBI Taxonomy" id="321146"/>
    <lineage>
        <taxon>Eukaryota</taxon>
        <taxon>Fungi</taxon>
        <taxon>Dikarya</taxon>
        <taxon>Ascomycota</taxon>
        <taxon>Pezizomycotina</taxon>
        <taxon>Dothideomycetes</taxon>
        <taxon>Dothideomycetidae</taxon>
        <taxon>Mycosphaerellales</taxon>
        <taxon>Mycosphaerellaceae</taxon>
        <taxon>Pseudocercospora</taxon>
    </lineage>
</organism>
<keyword evidence="4" id="KW-1185">Reference proteome</keyword>
<dbReference type="Proteomes" id="UP000070133">
    <property type="component" value="Unassembled WGS sequence"/>
</dbReference>
<feature type="transmembrane region" description="Helical" evidence="2">
    <location>
        <begin position="117"/>
        <end position="140"/>
    </location>
</feature>
<gene>
    <name evidence="3" type="ORF">AC578_1635</name>
</gene>
<dbReference type="GO" id="GO:0030474">
    <property type="term" value="P:spindle pole body duplication"/>
    <property type="evidence" value="ECO:0007669"/>
    <property type="project" value="TreeGrafter"/>
</dbReference>
<evidence type="ECO:0000256" key="1">
    <source>
        <dbReference type="SAM" id="MobiDB-lite"/>
    </source>
</evidence>
<feature type="compositionally biased region" description="Polar residues" evidence="1">
    <location>
        <begin position="183"/>
        <end position="193"/>
    </location>
</feature>
<keyword evidence="2" id="KW-0472">Membrane</keyword>
<keyword evidence="2" id="KW-0812">Transmembrane</keyword>
<feature type="region of interest" description="Disordered" evidence="1">
    <location>
        <begin position="1"/>
        <end position="62"/>
    </location>
</feature>